<dbReference type="PROSITE" id="PS50943">
    <property type="entry name" value="HTH_CROC1"/>
    <property type="match status" value="1"/>
</dbReference>
<evidence type="ECO:0000259" key="1">
    <source>
        <dbReference type="PROSITE" id="PS50943"/>
    </source>
</evidence>
<feature type="domain" description="HTH cro/C1-type" evidence="1">
    <location>
        <begin position="21"/>
        <end position="68"/>
    </location>
</feature>
<organism evidence="2 3">
    <name type="scientific">Shewanella baltica (strain OS195)</name>
    <dbReference type="NCBI Taxonomy" id="399599"/>
    <lineage>
        <taxon>Bacteria</taxon>
        <taxon>Pseudomonadati</taxon>
        <taxon>Pseudomonadota</taxon>
        <taxon>Gammaproteobacteria</taxon>
        <taxon>Alteromonadales</taxon>
        <taxon>Shewanellaceae</taxon>
        <taxon>Shewanella</taxon>
    </lineage>
</organism>
<dbReference type="SMART" id="SM00530">
    <property type="entry name" value="HTH_XRE"/>
    <property type="match status" value="1"/>
</dbReference>
<geneLocation type="plasmid" evidence="2 3">
    <name>pS19502</name>
</geneLocation>
<dbReference type="InterPro" id="IPR001387">
    <property type="entry name" value="Cro/C1-type_HTH"/>
</dbReference>
<dbReference type="KEGG" id="sbn:Sbal195_4593"/>
<dbReference type="Proteomes" id="UP000000770">
    <property type="component" value="Plasmid pS19502"/>
</dbReference>
<dbReference type="CDD" id="cd00093">
    <property type="entry name" value="HTH_XRE"/>
    <property type="match status" value="1"/>
</dbReference>
<dbReference type="InterPro" id="IPR013430">
    <property type="entry name" value="Toxin_antidote_HigA"/>
</dbReference>
<dbReference type="Gene3D" id="1.10.260.40">
    <property type="entry name" value="lambda repressor-like DNA-binding domains"/>
    <property type="match status" value="1"/>
</dbReference>
<dbReference type="RefSeq" id="WP_012197948.1">
    <property type="nucleotide sequence ID" value="NC_009999.1"/>
</dbReference>
<gene>
    <name evidence="2" type="ordered locus">Sbal195_4593</name>
</gene>
<dbReference type="NCBIfam" id="TIGR02607">
    <property type="entry name" value="antidote_HigA"/>
    <property type="match status" value="1"/>
</dbReference>
<dbReference type="EMBL" id="CP000893">
    <property type="protein sequence ID" value="ABX51749.1"/>
    <property type="molecule type" value="Genomic_DNA"/>
</dbReference>
<reference evidence="2 3" key="1">
    <citation type="submission" date="2007-11" db="EMBL/GenBank/DDBJ databases">
        <title>Complete sequence of plasmid2 pS19502 of Shewanella baltica OS195.</title>
        <authorList>
            <consortium name="US DOE Joint Genome Institute"/>
            <person name="Copeland A."/>
            <person name="Lucas S."/>
            <person name="Lapidus A."/>
            <person name="Barry K."/>
            <person name="Glavina del Rio T."/>
            <person name="Dalin E."/>
            <person name="Tice H."/>
            <person name="Pitluck S."/>
            <person name="Chain P."/>
            <person name="Malfatti S."/>
            <person name="Shin M."/>
            <person name="Vergez L."/>
            <person name="Schmutz J."/>
            <person name="Larimer F."/>
            <person name="Land M."/>
            <person name="Hauser L."/>
            <person name="Kyrpides N."/>
            <person name="Kim E."/>
            <person name="Brettar I."/>
            <person name="Rodrigues J."/>
            <person name="Konstantinidis K."/>
            <person name="Klappenbach J."/>
            <person name="Hofle M."/>
            <person name="Tiedje J."/>
            <person name="Richardson P."/>
        </authorList>
    </citation>
    <scope>NUCLEOTIDE SEQUENCE [LARGE SCALE GENOMIC DNA]</scope>
    <source>
        <strain evidence="3">OS195</strain>
        <plasmid evidence="3">Plasmid pS19502</plasmid>
    </source>
</reference>
<dbReference type="Pfam" id="PF01381">
    <property type="entry name" value="HTH_3"/>
    <property type="match status" value="1"/>
</dbReference>
<evidence type="ECO:0000313" key="3">
    <source>
        <dbReference type="Proteomes" id="UP000000770"/>
    </source>
</evidence>
<accession>A9L6G7</accession>
<dbReference type="GO" id="GO:0003677">
    <property type="term" value="F:DNA binding"/>
    <property type="evidence" value="ECO:0007669"/>
    <property type="project" value="InterPro"/>
</dbReference>
<name>A9L6G7_SHEB9</name>
<dbReference type="HOGENOM" id="CLU_007145_0_0_6"/>
<dbReference type="InterPro" id="IPR010982">
    <property type="entry name" value="Lambda_DNA-bd_dom_sf"/>
</dbReference>
<dbReference type="SUPFAM" id="SSF47413">
    <property type="entry name" value="lambda repressor-like DNA-binding domains"/>
    <property type="match status" value="1"/>
</dbReference>
<protein>
    <submittedName>
        <fullName evidence="2">Plasmid maintenance system antidote protein, XRE family</fullName>
    </submittedName>
</protein>
<keyword evidence="2" id="KW-0614">Plasmid</keyword>
<evidence type="ECO:0000313" key="2">
    <source>
        <dbReference type="EMBL" id="ABX51749.1"/>
    </source>
</evidence>
<sequence length="1370" mass="154548">MKSSEIVPHLGIHIRQNIIPQGMSVTKAAEHLGVGRPALSNLLNGKASLSPEMARRLEKAFSCSSKDLLAMQTNYSETQAADKEAPSNIKAYVPTFLALKANDIELWASQNISARTRFPVFLRTLVNSTGLNLTKVDFPGNDDGERPGWDGFIISDEGTPWIPRGKSGWEFGVNSNVKGKADGDFEKSVKAISDTDRADMTFVFVTPRRWSGKAKWTDAKKKEHLWKDVRAYDASDLEQWLEQSLAGQAWFANETHNVNNGVRSLDKCWNDWADVSEPPLTGKLFTSAIQAAKRKILSRLSKCSEGPTIVAADSKEEALAFVSQLLSQTAEPELAYFRDRVLVFDEPGALAKLAESTQTFIPVVHSREVEKELAPYAKKLNSIVIYPRNAFGIEPHIVLEPASYETFNNSMEDMGKSRDDIQRLANESGRSLTVLRRRLAQVPSVRTPEWASEHDIKVSLIPFLLVGAWQYKNEADRCGIELLAGERSYSQLEREFQRLAQLNDSPVWMTDGYQGVVSKTDLLFAVGDALTEDDLTRFFDVARMVLAEDNPALDLEEDQRWAASMYGKTREFSEVFREGLSETLVLLSLHGDALFKGRFSLNAEVEVSKLVSSLLPSPLTTRTLEANDRDLPTYAEATPEAFLSILEADLKSENPGVFGLLKPASIGPFSHPSRTGLLWALEGLCWNPITVLRAVMILAQLAQIEIDDNWANKPIKSLLAVFRSWMPQTSANLETRITLVKRILVKYPDIGWKLCIEQFDTRGRIGDYSHKPKWRTDGYGYGEPLQNKIQVKTFIDEMVGLALNREYYSINMLIDLLDRFDCLNEHDQEMIWSIIEKWAGAKATDAEKAQLREKIRVTVFSRRALKHSSISAVQKKLAKSAYDSLEPSDLLFKHSWLFKESWVEPSADEVDDVDNFDFEARNEKITRLRISALSKIVEEMGNEGLLAFSKSGNAAWDIGSLCAKFLMNRKELIGLLKLAFKQVLNERGEVRPLRSLISGAIFALSKEPKSKPILKEVAADSSDVDLVELLLLAPFRKSTWIMVDALSLDAQKKYWEKVEPSWIHECDEENNEGTERLMAANRPRAAFSCIQHHPEKLGVKILYRLLSSIATEGNEKSDQYMLDSYHITEAFKHIDASHELSLEDKAGLEYAYMELLSSRLGGEKDNSIPNLERYIELHPELYVQAITWIAKRQDGRLEPNEVQVSENLAKRGYHLLEAVKIIPGHNDLGELETERLRKWVTIVRESCEELNRSEVGDLCIGTLLSASAIGKDEIWPCEEVREILEDFQSEGIMRGMRTGVYNSREVTTRMPSDGGDQERNLAEKYREFGQKMLSSYPYVAAKLLFAIAESYEHDAKRYDADASARLRLGR</sequence>
<proteinExistence type="predicted"/>